<dbReference type="Gene3D" id="2.60.120.560">
    <property type="entry name" value="Exo-inulinase, domain 1"/>
    <property type="match status" value="1"/>
</dbReference>
<comment type="caution">
    <text evidence="1">The sequence shown here is derived from an EMBL/GenBank/DDBJ whole genome shotgun (WGS) entry which is preliminary data.</text>
</comment>
<proteinExistence type="predicted"/>
<evidence type="ECO:0000313" key="2">
    <source>
        <dbReference type="Proteomes" id="UP001501175"/>
    </source>
</evidence>
<dbReference type="Proteomes" id="UP001501175">
    <property type="component" value="Unassembled WGS sequence"/>
</dbReference>
<dbReference type="EMBL" id="BAABHD010000075">
    <property type="protein sequence ID" value="GAA4463995.1"/>
    <property type="molecule type" value="Genomic_DNA"/>
</dbReference>
<protein>
    <recommendedName>
        <fullName evidence="3">3-keto-disaccharide hydrolase domain-containing protein</fullName>
    </recommendedName>
</protein>
<reference evidence="2" key="1">
    <citation type="journal article" date="2019" name="Int. J. Syst. Evol. Microbiol.">
        <title>The Global Catalogue of Microorganisms (GCM) 10K type strain sequencing project: providing services to taxonomists for standard genome sequencing and annotation.</title>
        <authorList>
            <consortium name="The Broad Institute Genomics Platform"/>
            <consortium name="The Broad Institute Genome Sequencing Center for Infectious Disease"/>
            <person name="Wu L."/>
            <person name="Ma J."/>
        </authorList>
    </citation>
    <scope>NUCLEOTIDE SEQUENCE [LARGE SCALE GENOMIC DNA]</scope>
    <source>
        <strain evidence="2">JCM 17927</strain>
    </source>
</reference>
<evidence type="ECO:0008006" key="3">
    <source>
        <dbReference type="Google" id="ProtNLM"/>
    </source>
</evidence>
<keyword evidence="2" id="KW-1185">Reference proteome</keyword>
<organism evidence="1 2">
    <name type="scientific">Nibrella saemangeumensis</name>
    <dbReference type="NCBI Taxonomy" id="1084526"/>
    <lineage>
        <taxon>Bacteria</taxon>
        <taxon>Pseudomonadati</taxon>
        <taxon>Bacteroidota</taxon>
        <taxon>Cytophagia</taxon>
        <taxon>Cytophagales</taxon>
        <taxon>Spirosomataceae</taxon>
        <taxon>Nibrella</taxon>
    </lineage>
</organism>
<gene>
    <name evidence="1" type="ORF">GCM10023189_42680</name>
</gene>
<accession>A0ABP8ND99</accession>
<evidence type="ECO:0000313" key="1">
    <source>
        <dbReference type="EMBL" id="GAA4463995.1"/>
    </source>
</evidence>
<name>A0ABP8ND99_9BACT</name>
<sequence>MFKQAYCCFSKNKLAELDFFMKRNQIVFIGLLLLSVNSLAQKIKKQVAAVPTEFAVPMTAEAWTFKPDKVEFITHKGVPTMKIAPNSEQVSLKNVTFENGTIEFDVEPQDPRFMGIYFRQKDANESEYVYLRVVQATTNPLAADAIQSAPYIKGVLLWDMMPQFQGPALVKVNEWNHIKLVVSGKQMRVYVNDMARPALHIPYLEADATSGSISLDGAAMVSRFVIKPGVVQDVPNGPGYDPTHTDPRYLRHWQMSAAIDLPPGQEAVSQSLPKDDIVWTAIDAERQGMVNITRQLGGSTKRRFVWLKTKITASTAHKALLRLGFSDEVWGFVNGQPVFVDKNLYRSSAGRKNPDGRCSIDNSSFVVPLKAGDNELLIGIANDFYGWGLVARLESLEDIKALE</sequence>